<evidence type="ECO:0000256" key="1">
    <source>
        <dbReference type="SAM" id="Phobius"/>
    </source>
</evidence>
<evidence type="ECO:0000313" key="2">
    <source>
        <dbReference type="EMBL" id="BCJ86326.1"/>
    </source>
</evidence>
<dbReference type="Proteomes" id="UP000593802">
    <property type="component" value="Chromosome"/>
</dbReference>
<keyword evidence="1" id="KW-0472">Membrane</keyword>
<gene>
    <name evidence="2" type="ORF">skT53_13110</name>
</gene>
<organism evidence="2 3">
    <name type="scientific">Effusibacillus dendaii</name>
    <dbReference type="NCBI Taxonomy" id="2743772"/>
    <lineage>
        <taxon>Bacteria</taxon>
        <taxon>Bacillati</taxon>
        <taxon>Bacillota</taxon>
        <taxon>Bacilli</taxon>
        <taxon>Bacillales</taxon>
        <taxon>Alicyclobacillaceae</taxon>
        <taxon>Effusibacillus</taxon>
    </lineage>
</organism>
<proteinExistence type="predicted"/>
<protein>
    <submittedName>
        <fullName evidence="2">Uncharacterized protein</fullName>
    </submittedName>
</protein>
<dbReference type="EMBL" id="AP023366">
    <property type="protein sequence ID" value="BCJ86326.1"/>
    <property type="molecule type" value="Genomic_DNA"/>
</dbReference>
<keyword evidence="1" id="KW-1133">Transmembrane helix</keyword>
<dbReference type="AlphaFoldDB" id="A0A7I8DBW2"/>
<sequence length="86" mass="9679">MGLVFSLLPAITSIFFYVAGLQILAAGMIAQIAVQQMLKDDLFQRTVNFLWTFHGVNQIRIIAGGAALAVIVYGYLNQFRKKFRIR</sequence>
<keyword evidence="3" id="KW-1185">Reference proteome</keyword>
<keyword evidence="1" id="KW-0812">Transmembrane</keyword>
<evidence type="ECO:0000313" key="3">
    <source>
        <dbReference type="Proteomes" id="UP000593802"/>
    </source>
</evidence>
<dbReference type="KEGG" id="eff:skT53_13110"/>
<feature type="transmembrane region" description="Helical" evidence="1">
    <location>
        <begin position="58"/>
        <end position="76"/>
    </location>
</feature>
<feature type="transmembrane region" description="Helical" evidence="1">
    <location>
        <begin position="7"/>
        <end position="38"/>
    </location>
</feature>
<reference evidence="2 3" key="1">
    <citation type="submission" date="2020-08" db="EMBL/GenBank/DDBJ databases">
        <title>Complete Genome Sequence of Effusibacillus dendaii Strain skT53, Isolated from Farmland soil.</title>
        <authorList>
            <person name="Konishi T."/>
            <person name="Kawasaki H."/>
        </authorList>
    </citation>
    <scope>NUCLEOTIDE SEQUENCE [LARGE SCALE GENOMIC DNA]</scope>
    <source>
        <strain evidence="3">skT53</strain>
    </source>
</reference>
<accession>A0A7I8DBW2</accession>
<name>A0A7I8DBW2_9BACL</name>